<organism evidence="1 2">
    <name type="scientific">Treponema berlinense</name>
    <dbReference type="NCBI Taxonomy" id="225004"/>
    <lineage>
        <taxon>Bacteria</taxon>
        <taxon>Pseudomonadati</taxon>
        <taxon>Spirochaetota</taxon>
        <taxon>Spirochaetia</taxon>
        <taxon>Spirochaetales</taxon>
        <taxon>Treponemataceae</taxon>
        <taxon>Treponema</taxon>
    </lineage>
</organism>
<dbReference type="AlphaFoldDB" id="A0A1T4LM96"/>
<dbReference type="GeneID" id="303366866"/>
<dbReference type="EMBL" id="FUXC01000002">
    <property type="protein sequence ID" value="SJZ55860.1"/>
    <property type="molecule type" value="Genomic_DNA"/>
</dbReference>
<dbReference type="InterPro" id="IPR035196">
    <property type="entry name" value="DUF5312"/>
</dbReference>
<evidence type="ECO:0000313" key="1">
    <source>
        <dbReference type="EMBL" id="SJZ55860.1"/>
    </source>
</evidence>
<sequence length="568" mass="66002">MERNSFDALVSGLSETERLTMLEKMKSTGEETVPLSFEDGSDLEAKIPFAEQIKNESIFFRFFLWLKSIFANTSMQVLYNEHKILQIAHSVEKNCPNLIDSKRNILLSSFYDKLTELKLSADFFKPYILIAESDENSFLVFLGSLVMSEVEEQMNEEVDPYSLPMENGPRPEQRVNLLHKMDGILNEIPADRRNYMYEAVRSYEWLKQFSKLPFDRFISLFSTIVEKNYCCAFSSLENEISLFAKVLCNGVKIHEEVLESIYLFSRKGTSGRTLDSMDEIAEKAADFMKTAKSHISMMRMFITSVPLKSIGRVVYSDAAWIPENFTGGEDWFVRYKNNWRKLFEEKWKAWGVDCKKEQLKIDLNRNFGLETFPLLTERPWSLLWGGMPFRYELTAGFLNWYMKEKFPEFELPLKTVMLEGDFIQKENRSEFNDSFNKFIQISVDLQSLNRMLSAGGEYGIIFTKLHSERLRTLQAHSKIESIIRGVEGDVRSMLSRFGDACRTMENCFTGIFLEKKDSRYDALTNLARLGGKNNEEFIESLKKARQSILDGYAMIRELEQVDSPTFSR</sequence>
<dbReference type="Proteomes" id="UP000190395">
    <property type="component" value="Unassembled WGS sequence"/>
</dbReference>
<name>A0A1T4LM96_9SPIR</name>
<dbReference type="Pfam" id="PF17239">
    <property type="entry name" value="DUF5312"/>
    <property type="match status" value="1"/>
</dbReference>
<accession>A0A1T4LM96</accession>
<evidence type="ECO:0000313" key="2">
    <source>
        <dbReference type="Proteomes" id="UP000190395"/>
    </source>
</evidence>
<keyword evidence="2" id="KW-1185">Reference proteome</keyword>
<protein>
    <submittedName>
        <fullName evidence="1">Uncharacterized protein</fullName>
    </submittedName>
</protein>
<proteinExistence type="predicted"/>
<reference evidence="1 2" key="1">
    <citation type="submission" date="2017-02" db="EMBL/GenBank/DDBJ databases">
        <authorList>
            <person name="Peterson S.W."/>
        </authorList>
    </citation>
    <scope>NUCLEOTIDE SEQUENCE [LARGE SCALE GENOMIC DNA]</scope>
    <source>
        <strain evidence="1 2">ATCC BAA-909</strain>
    </source>
</reference>
<dbReference type="RefSeq" id="WP_078930344.1">
    <property type="nucleotide sequence ID" value="NZ_FUXC01000002.1"/>
</dbReference>
<gene>
    <name evidence="1" type="ORF">SAMN02745152_00598</name>
</gene>
<dbReference type="STRING" id="225004.SAMN02745152_00598"/>